<keyword evidence="2" id="KW-1185">Reference proteome</keyword>
<dbReference type="EMBL" id="BSYO01000002">
    <property type="protein sequence ID" value="GMH01026.1"/>
    <property type="molecule type" value="Genomic_DNA"/>
</dbReference>
<name>A0AAD3RYH9_NEPGR</name>
<protein>
    <submittedName>
        <fullName evidence="1">Uncharacterized protein</fullName>
    </submittedName>
</protein>
<evidence type="ECO:0000313" key="1">
    <source>
        <dbReference type="EMBL" id="GMH01026.1"/>
    </source>
</evidence>
<organism evidence="1 2">
    <name type="scientific">Nepenthes gracilis</name>
    <name type="common">Slender pitcher plant</name>
    <dbReference type="NCBI Taxonomy" id="150966"/>
    <lineage>
        <taxon>Eukaryota</taxon>
        <taxon>Viridiplantae</taxon>
        <taxon>Streptophyta</taxon>
        <taxon>Embryophyta</taxon>
        <taxon>Tracheophyta</taxon>
        <taxon>Spermatophyta</taxon>
        <taxon>Magnoliopsida</taxon>
        <taxon>eudicotyledons</taxon>
        <taxon>Gunneridae</taxon>
        <taxon>Pentapetalae</taxon>
        <taxon>Caryophyllales</taxon>
        <taxon>Nepenthaceae</taxon>
        <taxon>Nepenthes</taxon>
    </lineage>
</organism>
<gene>
    <name evidence="1" type="ORF">Nepgr_002865</name>
</gene>
<dbReference type="AlphaFoldDB" id="A0AAD3RYH9"/>
<accession>A0AAD3RYH9</accession>
<reference evidence="1" key="1">
    <citation type="submission" date="2023-05" db="EMBL/GenBank/DDBJ databases">
        <title>Nepenthes gracilis genome sequencing.</title>
        <authorList>
            <person name="Fukushima K."/>
        </authorList>
    </citation>
    <scope>NUCLEOTIDE SEQUENCE</scope>
    <source>
        <strain evidence="1">SING2019-196</strain>
    </source>
</reference>
<proteinExistence type="predicted"/>
<evidence type="ECO:0000313" key="2">
    <source>
        <dbReference type="Proteomes" id="UP001279734"/>
    </source>
</evidence>
<comment type="caution">
    <text evidence="1">The sequence shown here is derived from an EMBL/GenBank/DDBJ whole genome shotgun (WGS) entry which is preliminary data.</text>
</comment>
<sequence>MVALSIATPASLLRGLSSGRASTKEITPRTSSQVLTKPPYANIGVMPKKLPRGSLRFKLLNNLKLWVLVLVQRLQLKSNNLKARITWSGWEMLLLETGSKGNELGCFSSVLAFLCVRSTCVLYATGSLLSSYSSFLDGMDGGGVTLRSRLLLEMELTNARATRR</sequence>
<dbReference type="Proteomes" id="UP001279734">
    <property type="component" value="Unassembled WGS sequence"/>
</dbReference>